<gene>
    <name evidence="1" type="ORF">PACLA_8A005463</name>
</gene>
<organism evidence="1 2">
    <name type="scientific">Paramuricea clavata</name>
    <name type="common">Red gorgonian</name>
    <name type="synonym">Violescent sea-whip</name>
    <dbReference type="NCBI Taxonomy" id="317549"/>
    <lineage>
        <taxon>Eukaryota</taxon>
        <taxon>Metazoa</taxon>
        <taxon>Cnidaria</taxon>
        <taxon>Anthozoa</taxon>
        <taxon>Octocorallia</taxon>
        <taxon>Malacalcyonacea</taxon>
        <taxon>Plexauridae</taxon>
        <taxon>Paramuricea</taxon>
    </lineage>
</organism>
<sequence length="61" mass="6818">FTLSLDVMITSIRLDDCNVTRFKSPTTKISLPYISAPVYSAIKLFVKHETGQPGAPHRVQK</sequence>
<name>A0A7D9JPU4_PARCT</name>
<dbReference type="EMBL" id="CACRXK020019907">
    <property type="protein sequence ID" value="CAB4034191.1"/>
    <property type="molecule type" value="Genomic_DNA"/>
</dbReference>
<reference evidence="1" key="1">
    <citation type="submission" date="2020-04" db="EMBL/GenBank/DDBJ databases">
        <authorList>
            <person name="Alioto T."/>
            <person name="Alioto T."/>
            <person name="Gomez Garrido J."/>
        </authorList>
    </citation>
    <scope>NUCLEOTIDE SEQUENCE</scope>
    <source>
        <strain evidence="1">A484AB</strain>
    </source>
</reference>
<dbReference type="AlphaFoldDB" id="A0A7D9JPU4"/>
<keyword evidence="2" id="KW-1185">Reference proteome</keyword>
<dbReference type="Proteomes" id="UP001152795">
    <property type="component" value="Unassembled WGS sequence"/>
</dbReference>
<comment type="caution">
    <text evidence="1">The sequence shown here is derived from an EMBL/GenBank/DDBJ whole genome shotgun (WGS) entry which is preliminary data.</text>
</comment>
<feature type="non-terminal residue" evidence="1">
    <location>
        <position position="1"/>
    </location>
</feature>
<accession>A0A7D9JPU4</accession>
<feature type="non-terminal residue" evidence="1">
    <location>
        <position position="61"/>
    </location>
</feature>
<protein>
    <submittedName>
        <fullName evidence="1">Uncharacterized protein</fullName>
    </submittedName>
</protein>
<evidence type="ECO:0000313" key="2">
    <source>
        <dbReference type="Proteomes" id="UP001152795"/>
    </source>
</evidence>
<evidence type="ECO:0000313" key="1">
    <source>
        <dbReference type="EMBL" id="CAB4034191.1"/>
    </source>
</evidence>
<proteinExistence type="predicted"/>